<dbReference type="RefSeq" id="WP_011586124.1">
    <property type="nucleotide sequence ID" value="NC_008255.1"/>
</dbReference>
<evidence type="ECO:0000313" key="1">
    <source>
        <dbReference type="EMBL" id="ABG60014.1"/>
    </source>
</evidence>
<keyword evidence="2" id="KW-1185">Reference proteome</keyword>
<dbReference type="EMBL" id="CP000383">
    <property type="protein sequence ID" value="ABG60014.1"/>
    <property type="molecule type" value="Genomic_DNA"/>
</dbReference>
<dbReference type="KEGG" id="chu:CHU_2764"/>
<protein>
    <submittedName>
        <fullName evidence="1">Uncharacterized protein</fullName>
    </submittedName>
</protein>
<proteinExistence type="predicted"/>
<reference evidence="1 2" key="1">
    <citation type="journal article" date="2007" name="Appl. Environ. Microbiol.">
        <title>Genome sequence of the cellulolytic gliding bacterium Cytophaga hutchinsonii.</title>
        <authorList>
            <person name="Xie G."/>
            <person name="Bruce D.C."/>
            <person name="Challacombe J.F."/>
            <person name="Chertkov O."/>
            <person name="Detter J.C."/>
            <person name="Gilna P."/>
            <person name="Han C.S."/>
            <person name="Lucas S."/>
            <person name="Misra M."/>
            <person name="Myers G.L."/>
            <person name="Richardson P."/>
            <person name="Tapia R."/>
            <person name="Thayer N."/>
            <person name="Thompson L.S."/>
            <person name="Brettin T.S."/>
            <person name="Henrissat B."/>
            <person name="Wilson D.B."/>
            <person name="McBride M.J."/>
        </authorList>
    </citation>
    <scope>NUCLEOTIDE SEQUENCE [LARGE SCALE GENOMIC DNA]</scope>
    <source>
        <strain evidence="2">ATCC 33406 / DSM 1761 / CIP 103989 / NBRC 15051 / NCIMB 9469 / D465</strain>
    </source>
</reference>
<name>A0A6N4SU73_CYTH3</name>
<evidence type="ECO:0000313" key="2">
    <source>
        <dbReference type="Proteomes" id="UP000001822"/>
    </source>
</evidence>
<dbReference type="OrthoDB" id="20005at2"/>
<sequence>MRSYYSHLEAIKTVGENISLSQKPVFRSSAIFPVIQNSDYSSKILFMGYWLVKRHITEIGLLYTLRNAKGNLLSRKYLLIDTAKAFNIEIAEFSEVIKKAGSESDFTGSLELEIFSTKDLVFPYPAFVLVYCNEHFSTAVHTVGRIYNDIEDLKVNEEYKVRESGFDIYGDDSIEPFIALTNGPIENKNPVIEYKINNSHGQEYTGSFSIPALAPLETTFIKLNEYIDLKKLLQKQPGTIKFAHNFEGFFPRFLVGNIDTASKAISITHSYYDSSELSDDKSYWNRKDEAFNDSSVAIPLYLKDDYYTHLAIYPIFSPSDFTLSFEFFDQQGNPKGKLNQYKPIRSADNKYETIDFGAIVEAEKFDPHSIKSVNITCNWENKTKIPTRIKFGLNVGIKNRDVKFPSNICFAPQLGNPNILQKKSTFRWAPFINVGNSEIVLTNSSPLKAYNQDAHVVLTFYREADNATLEKSAIIKANAIEVIHAQKDSDIKDFFAGGTGWMTVHADNPFLNGWYFDFHLNGAVAADHIF</sequence>
<gene>
    <name evidence="1" type="ordered locus">CHU_2764</name>
</gene>
<dbReference type="Proteomes" id="UP000001822">
    <property type="component" value="Chromosome"/>
</dbReference>
<organism evidence="1 2">
    <name type="scientific">Cytophaga hutchinsonii (strain ATCC 33406 / DSM 1761 / CIP 103989 / NBRC 15051 / NCIMB 9469 / D465)</name>
    <dbReference type="NCBI Taxonomy" id="269798"/>
    <lineage>
        <taxon>Bacteria</taxon>
        <taxon>Pseudomonadati</taxon>
        <taxon>Bacteroidota</taxon>
        <taxon>Cytophagia</taxon>
        <taxon>Cytophagales</taxon>
        <taxon>Cytophagaceae</taxon>
        <taxon>Cytophaga</taxon>
    </lineage>
</organism>
<accession>A0A6N4SU73</accession>
<dbReference type="AlphaFoldDB" id="A0A6N4SU73"/>